<name>A0A3R7LAF1_TRYRA</name>
<dbReference type="RefSeq" id="XP_029241511.1">
    <property type="nucleotide sequence ID" value="XM_029378746.1"/>
</dbReference>
<protein>
    <submittedName>
        <fullName evidence="1">Uncharacterized protein</fullName>
    </submittedName>
</protein>
<reference evidence="1 2" key="1">
    <citation type="journal article" date="2018" name="BMC Genomics">
        <title>Genomic comparison of Trypanosoma conorhini and Trypanosoma rangeli to Trypanosoma cruzi strains of high and low virulence.</title>
        <authorList>
            <person name="Bradwell K.R."/>
            <person name="Koparde V.N."/>
            <person name="Matveyev A.V."/>
            <person name="Serrano M.G."/>
            <person name="Alves J.M."/>
            <person name="Parikh H."/>
            <person name="Huang B."/>
            <person name="Lee V."/>
            <person name="Espinosa-Alvarez O."/>
            <person name="Ortiz P.A."/>
            <person name="Costa-Martins A.G."/>
            <person name="Teixeira M.M."/>
            <person name="Buck G.A."/>
        </authorList>
    </citation>
    <scope>NUCLEOTIDE SEQUENCE [LARGE SCALE GENOMIC DNA]</scope>
    <source>
        <strain evidence="1 2">AM80</strain>
    </source>
</reference>
<accession>A0A3R7LAF1</accession>
<gene>
    <name evidence="1" type="ORF">TraAM80_01714</name>
</gene>
<dbReference type="AlphaFoldDB" id="A0A3R7LAF1"/>
<evidence type="ECO:0000313" key="1">
    <source>
        <dbReference type="EMBL" id="RNF10354.1"/>
    </source>
</evidence>
<organism evidence="1 2">
    <name type="scientific">Trypanosoma rangeli</name>
    <dbReference type="NCBI Taxonomy" id="5698"/>
    <lineage>
        <taxon>Eukaryota</taxon>
        <taxon>Discoba</taxon>
        <taxon>Euglenozoa</taxon>
        <taxon>Kinetoplastea</taxon>
        <taxon>Metakinetoplastina</taxon>
        <taxon>Trypanosomatida</taxon>
        <taxon>Trypanosomatidae</taxon>
        <taxon>Trypanosoma</taxon>
        <taxon>Herpetosoma</taxon>
    </lineage>
</organism>
<dbReference type="GeneID" id="40325647"/>
<dbReference type="Proteomes" id="UP000283634">
    <property type="component" value="Unassembled WGS sequence"/>
</dbReference>
<comment type="caution">
    <text evidence="1">The sequence shown here is derived from an EMBL/GenBank/DDBJ whole genome shotgun (WGS) entry which is preliminary data.</text>
</comment>
<sequence>MKRMWTTYSVIFFFVKYYAFLIKECTVGIFFNDDLDELISPSSSSVASVESEGVGEVAIEPHRTGNIDTGAATNMWCWLHPGIDASSLRYRRTVFEWSS</sequence>
<dbReference type="EMBL" id="MKGL01000033">
    <property type="protein sequence ID" value="RNF10354.1"/>
    <property type="molecule type" value="Genomic_DNA"/>
</dbReference>
<keyword evidence="2" id="KW-1185">Reference proteome</keyword>
<proteinExistence type="predicted"/>
<evidence type="ECO:0000313" key="2">
    <source>
        <dbReference type="Proteomes" id="UP000283634"/>
    </source>
</evidence>